<evidence type="ECO:0000256" key="1">
    <source>
        <dbReference type="ARBA" id="ARBA00004123"/>
    </source>
</evidence>
<feature type="region of interest" description="Disordered" evidence="7">
    <location>
        <begin position="98"/>
        <end position="169"/>
    </location>
</feature>
<dbReference type="GO" id="GO:0031492">
    <property type="term" value="F:nucleosomal DNA binding"/>
    <property type="evidence" value="ECO:0007669"/>
    <property type="project" value="TreeGrafter"/>
</dbReference>
<dbReference type="Gene3D" id="1.10.10.10">
    <property type="entry name" value="Winged helix-like DNA-binding domain superfamily/Winged helix DNA-binding domain"/>
    <property type="match status" value="1"/>
</dbReference>
<dbReference type="KEGG" id="obi:106871187"/>
<sequence>MSKKLPPTNNFAKESNRKVKRPTYNEMIKEAILFLNERKGSSRQAISKYIEVTYNLSSDDKNVQTRLKMNLVRGVNEGYFQQISGKGANGSFKVIKEEQKSKAKTKPNKEVTSKESKPKNVTTKKLKKSPEKPEMSPTKSEEKPLPKLKIKSVSLKKSNSDASTPTSTKKLARLKGKLFNSGKAIKPTLLLLTPHKKRRKRLTKVLTPKRVVINAKSKKYIGNI</sequence>
<feature type="compositionally biased region" description="Basic and acidic residues" evidence="7">
    <location>
        <begin position="128"/>
        <end position="145"/>
    </location>
</feature>
<feature type="compositionally biased region" description="Basic and acidic residues" evidence="7">
    <location>
        <begin position="98"/>
        <end position="118"/>
    </location>
</feature>
<reference evidence="9" key="1">
    <citation type="submission" date="2015-07" db="EMBL/GenBank/DDBJ databases">
        <title>MeaNS - Measles Nucleotide Surveillance Program.</title>
        <authorList>
            <person name="Tran T."/>
            <person name="Druce J."/>
        </authorList>
    </citation>
    <scope>NUCLEOTIDE SEQUENCE</scope>
    <source>
        <strain evidence="9">UCB-OBI-ISO-001</strain>
        <tissue evidence="9">Gonad</tissue>
    </source>
</reference>
<dbReference type="GO" id="GO:0030527">
    <property type="term" value="F:structural constituent of chromatin"/>
    <property type="evidence" value="ECO:0007669"/>
    <property type="project" value="InterPro"/>
</dbReference>
<dbReference type="GO" id="GO:0003690">
    <property type="term" value="F:double-stranded DNA binding"/>
    <property type="evidence" value="ECO:0007669"/>
    <property type="project" value="TreeGrafter"/>
</dbReference>
<evidence type="ECO:0000313" key="9">
    <source>
        <dbReference type="EMBL" id="KOF99760.1"/>
    </source>
</evidence>
<gene>
    <name evidence="9" type="ORF">OCBIM_22012006mg</name>
</gene>
<dbReference type="FunFam" id="1.10.10.10:FF:000140">
    <property type="entry name" value="Histone H1.0"/>
    <property type="match status" value="1"/>
</dbReference>
<name>A0A0L8IFG9_OCTBM</name>
<protein>
    <recommendedName>
        <fullName evidence="8">H15 domain-containing protein</fullName>
    </recommendedName>
</protein>
<dbReference type="InterPro" id="IPR005819">
    <property type="entry name" value="H1/H5"/>
</dbReference>
<proteinExistence type="inferred from homology"/>
<evidence type="ECO:0000256" key="6">
    <source>
        <dbReference type="RuleBase" id="RU003894"/>
    </source>
</evidence>
<evidence type="ECO:0000256" key="5">
    <source>
        <dbReference type="ARBA" id="ARBA00023242"/>
    </source>
</evidence>
<comment type="subcellular location">
    <subcellularLocation>
        <location evidence="2">Chromosome</location>
    </subcellularLocation>
    <subcellularLocation>
        <location evidence="1 6">Nucleus</location>
    </subcellularLocation>
</comment>
<dbReference type="PANTHER" id="PTHR11467:SF36">
    <property type="entry name" value="HISTONE 24-RELATED"/>
    <property type="match status" value="1"/>
</dbReference>
<dbReference type="EMBL" id="KQ415896">
    <property type="protein sequence ID" value="KOF99760.1"/>
    <property type="molecule type" value="Genomic_DNA"/>
</dbReference>
<dbReference type="Pfam" id="PF00538">
    <property type="entry name" value="Linker_histone"/>
    <property type="match status" value="1"/>
</dbReference>
<dbReference type="GO" id="GO:0000786">
    <property type="term" value="C:nucleosome"/>
    <property type="evidence" value="ECO:0007669"/>
    <property type="project" value="InterPro"/>
</dbReference>
<feature type="region of interest" description="Disordered" evidence="7">
    <location>
        <begin position="1"/>
        <end position="20"/>
    </location>
</feature>
<feature type="domain" description="H15" evidence="8">
    <location>
        <begin position="20"/>
        <end position="96"/>
    </location>
</feature>
<evidence type="ECO:0000256" key="7">
    <source>
        <dbReference type="SAM" id="MobiDB-lite"/>
    </source>
</evidence>
<dbReference type="CDD" id="cd00073">
    <property type="entry name" value="H15"/>
    <property type="match status" value="1"/>
</dbReference>
<organism evidence="9">
    <name type="scientific">Octopus bimaculoides</name>
    <name type="common">California two-spotted octopus</name>
    <dbReference type="NCBI Taxonomy" id="37653"/>
    <lineage>
        <taxon>Eukaryota</taxon>
        <taxon>Metazoa</taxon>
        <taxon>Spiralia</taxon>
        <taxon>Lophotrochozoa</taxon>
        <taxon>Mollusca</taxon>
        <taxon>Cephalopoda</taxon>
        <taxon>Coleoidea</taxon>
        <taxon>Octopodiformes</taxon>
        <taxon>Octopoda</taxon>
        <taxon>Incirrata</taxon>
        <taxon>Octopodidae</taxon>
        <taxon>Octopus</taxon>
    </lineage>
</organism>
<feature type="compositionally biased region" description="Polar residues" evidence="7">
    <location>
        <begin position="160"/>
        <end position="169"/>
    </location>
</feature>
<dbReference type="STRING" id="37653.A0A0L8IFG9"/>
<keyword evidence="3 6" id="KW-0158">Chromosome</keyword>
<dbReference type="PANTHER" id="PTHR11467">
    <property type="entry name" value="HISTONE H1"/>
    <property type="match status" value="1"/>
</dbReference>
<evidence type="ECO:0000259" key="8">
    <source>
        <dbReference type="PROSITE" id="PS51504"/>
    </source>
</evidence>
<dbReference type="GO" id="GO:0030261">
    <property type="term" value="P:chromosome condensation"/>
    <property type="evidence" value="ECO:0007669"/>
    <property type="project" value="TreeGrafter"/>
</dbReference>
<dbReference type="InterPro" id="IPR036388">
    <property type="entry name" value="WH-like_DNA-bd_sf"/>
</dbReference>
<dbReference type="GO" id="GO:0005634">
    <property type="term" value="C:nucleus"/>
    <property type="evidence" value="ECO:0007669"/>
    <property type="project" value="UniProtKB-SubCell"/>
</dbReference>
<dbReference type="OrthoDB" id="10067792at2759"/>
<dbReference type="AlphaFoldDB" id="A0A0L8IFG9"/>
<keyword evidence="4 6" id="KW-0238">DNA-binding</keyword>
<evidence type="ECO:0000256" key="4">
    <source>
        <dbReference type="ARBA" id="ARBA00023125"/>
    </source>
</evidence>
<keyword evidence="5 6" id="KW-0539">Nucleus</keyword>
<dbReference type="InterPro" id="IPR005818">
    <property type="entry name" value="Histone_H1/H5_H15"/>
</dbReference>
<dbReference type="GO" id="GO:0006334">
    <property type="term" value="P:nucleosome assembly"/>
    <property type="evidence" value="ECO:0007669"/>
    <property type="project" value="InterPro"/>
</dbReference>
<dbReference type="SMART" id="SM00526">
    <property type="entry name" value="H15"/>
    <property type="match status" value="1"/>
</dbReference>
<comment type="similarity">
    <text evidence="6">Belongs to the histone H1/H5 family.</text>
</comment>
<accession>A0A0L8IFG9</accession>
<dbReference type="PROSITE" id="PS51504">
    <property type="entry name" value="H15"/>
    <property type="match status" value="1"/>
</dbReference>
<evidence type="ECO:0000256" key="3">
    <source>
        <dbReference type="ARBA" id="ARBA00022454"/>
    </source>
</evidence>
<evidence type="ECO:0000256" key="2">
    <source>
        <dbReference type="ARBA" id="ARBA00004286"/>
    </source>
</evidence>
<dbReference type="GO" id="GO:0045910">
    <property type="term" value="P:negative regulation of DNA recombination"/>
    <property type="evidence" value="ECO:0007669"/>
    <property type="project" value="TreeGrafter"/>
</dbReference>
<dbReference type="InterPro" id="IPR036390">
    <property type="entry name" value="WH_DNA-bd_sf"/>
</dbReference>
<dbReference type="SUPFAM" id="SSF46785">
    <property type="entry name" value="Winged helix' DNA-binding domain"/>
    <property type="match status" value="1"/>
</dbReference>
<dbReference type="PRINTS" id="PR00624">
    <property type="entry name" value="HISTONEH5"/>
</dbReference>